<evidence type="ECO:0000256" key="1">
    <source>
        <dbReference type="ARBA" id="ARBA00008909"/>
    </source>
</evidence>
<comment type="similarity">
    <text evidence="1">Belongs to the Gram-positive plasmids replication protein type 1 family.</text>
</comment>
<name>I2BF42_9BACI</name>
<dbReference type="Pfam" id="PF01446">
    <property type="entry name" value="Rep_1"/>
    <property type="match status" value="1"/>
</dbReference>
<protein>
    <submittedName>
        <fullName evidence="3">Replication protein</fullName>
    </submittedName>
</protein>
<dbReference type="AlphaFoldDB" id="I2BF42"/>
<evidence type="ECO:0000313" key="3">
    <source>
        <dbReference type="EMBL" id="AFJ49146.1"/>
    </source>
</evidence>
<accession>I2BF42</accession>
<keyword evidence="2" id="KW-0235">DNA replication</keyword>
<gene>
    <name evidence="3" type="primary">rep</name>
</gene>
<reference evidence="3" key="1">
    <citation type="journal article" date="2012" name="J. Antimicrob. Chemother.">
        <title>Co-location of the multiresistance gene cfr and the novel streptomycin resistance gene aadY on a small plasmid in a porcine Bacillus strain.</title>
        <authorList>
            <person name="Wang Y."/>
            <person name="Schwarz S."/>
            <person name="Shen Z."/>
            <person name="Zhang W."/>
            <person name="Qi J."/>
            <person name="Liu Y."/>
            <person name="He T."/>
            <person name="Shen J."/>
            <person name="Wu C."/>
        </authorList>
    </citation>
    <scope>NUCLEOTIDE SEQUENCE</scope>
    <source>
        <strain evidence="3">PBS-03</strain>
        <plasmid evidence="3">pBS-03</plasmid>
    </source>
</reference>
<keyword evidence="3" id="KW-0614">Plasmid</keyword>
<dbReference type="GO" id="GO:0003677">
    <property type="term" value="F:DNA binding"/>
    <property type="evidence" value="ECO:0007669"/>
    <property type="project" value="InterPro"/>
</dbReference>
<sequence length="342" mass="40364">MGAFYMRFQNSIDNHSTNAPKESNVFFDKTKTGKTRPWRERKIDSVSYSELLFILEFKKAERVKDCGVILQFKANDTGHLKLYKAWFCKSKLCSLCNWRRAMKHSAQSKTIITEVMKRKPSCRWLFFTFTVKNVYDGEELNKSLSDMARGFRKMVQYKKVDSNLIGFMRTTEVTVNKKDNSYNQHIHAMMCFESSYFRSKKNYITHKEWQAFWKKAMKLDYDPNVFVTAIKSKVSSEQDKQAIETAVNETAKYSVKSDDYLTDDEERNLQIVKDLEEGLFRKRLISYGGLLKEIHKELNLDDAEDGDLVKVNEENDDEKEDEGFTVTAMWNWNRQNYYIKND</sequence>
<dbReference type="GO" id="GO:0006260">
    <property type="term" value="P:DNA replication"/>
    <property type="evidence" value="ECO:0007669"/>
    <property type="project" value="UniProtKB-KW"/>
</dbReference>
<geneLocation type="plasmid" evidence="3">
    <name>pBS-03</name>
</geneLocation>
<dbReference type="EMBL" id="JQ394981">
    <property type="protein sequence ID" value="AFJ49146.1"/>
    <property type="molecule type" value="Genomic_DNA"/>
</dbReference>
<evidence type="ECO:0000256" key="2">
    <source>
        <dbReference type="ARBA" id="ARBA00022705"/>
    </source>
</evidence>
<proteinExistence type="inferred from homology"/>
<organism evidence="3">
    <name type="scientific">Bacillus sp. pBS-03</name>
    <dbReference type="NCBI Taxonomy" id="1184707"/>
    <lineage>
        <taxon>Bacteria</taxon>
        <taxon>Bacillati</taxon>
        <taxon>Bacillota</taxon>
        <taxon>Bacilli</taxon>
        <taxon>Bacillales</taxon>
        <taxon>Bacillaceae</taxon>
        <taxon>Bacillus</taxon>
    </lineage>
</organism>
<dbReference type="InterPro" id="IPR000989">
    <property type="entry name" value="Rep"/>
</dbReference>